<evidence type="ECO:0000313" key="2">
    <source>
        <dbReference type="Proteomes" id="UP001341281"/>
    </source>
</evidence>
<evidence type="ECO:0000313" key="1">
    <source>
        <dbReference type="EMBL" id="WVZ50002.1"/>
    </source>
</evidence>
<sequence>MAHWFARPTKEDEGPRIHSLFRFQSTLTLRKKPYVLDRCNGLVLFEDEATCNYLCNPATRWSAHLPPCSGPHCHVAEVLLMASLEAGLAMMMSSSR</sequence>
<dbReference type="Proteomes" id="UP001341281">
    <property type="component" value="Chromosome 01"/>
</dbReference>
<dbReference type="EMBL" id="CP144745">
    <property type="protein sequence ID" value="WVZ50002.1"/>
    <property type="molecule type" value="Genomic_DNA"/>
</dbReference>
<reference evidence="1 2" key="1">
    <citation type="submission" date="2024-02" db="EMBL/GenBank/DDBJ databases">
        <title>High-quality chromosome-scale genome assembly of Pensacola bahiagrass (Paspalum notatum Flugge var. saurae).</title>
        <authorList>
            <person name="Vega J.M."/>
            <person name="Podio M."/>
            <person name="Orjuela J."/>
            <person name="Siena L.A."/>
            <person name="Pessino S.C."/>
            <person name="Combes M.C."/>
            <person name="Mariac C."/>
            <person name="Albertini E."/>
            <person name="Pupilli F."/>
            <person name="Ortiz J.P.A."/>
            <person name="Leblanc O."/>
        </authorList>
    </citation>
    <scope>NUCLEOTIDE SEQUENCE [LARGE SCALE GENOMIC DNA]</scope>
    <source>
        <strain evidence="1">R1</strain>
        <tissue evidence="1">Leaf</tissue>
    </source>
</reference>
<organism evidence="1 2">
    <name type="scientific">Paspalum notatum var. saurae</name>
    <dbReference type="NCBI Taxonomy" id="547442"/>
    <lineage>
        <taxon>Eukaryota</taxon>
        <taxon>Viridiplantae</taxon>
        <taxon>Streptophyta</taxon>
        <taxon>Embryophyta</taxon>
        <taxon>Tracheophyta</taxon>
        <taxon>Spermatophyta</taxon>
        <taxon>Magnoliopsida</taxon>
        <taxon>Liliopsida</taxon>
        <taxon>Poales</taxon>
        <taxon>Poaceae</taxon>
        <taxon>PACMAD clade</taxon>
        <taxon>Panicoideae</taxon>
        <taxon>Andropogonodae</taxon>
        <taxon>Paspaleae</taxon>
        <taxon>Paspalinae</taxon>
        <taxon>Paspalum</taxon>
    </lineage>
</organism>
<dbReference type="AlphaFoldDB" id="A0AAQ3PNF7"/>
<protein>
    <submittedName>
        <fullName evidence="1">Uncharacterized protein</fullName>
    </submittedName>
</protein>
<accession>A0AAQ3PNF7</accession>
<proteinExistence type="predicted"/>
<gene>
    <name evidence="1" type="ORF">U9M48_001303</name>
</gene>
<keyword evidence="2" id="KW-1185">Reference proteome</keyword>
<name>A0AAQ3PNF7_PASNO</name>